<protein>
    <submittedName>
        <fullName evidence="2">Helix-turn-helix domain-containing protein</fullName>
    </submittedName>
</protein>
<evidence type="ECO:0000313" key="2">
    <source>
        <dbReference type="EMBL" id="MFC5819464.1"/>
    </source>
</evidence>
<sequence>MPLPRQAPTARLRRLAMELRQLRERMGLSREQAADATEINRATLYRIETAQARPQVRTLRALLDAYGVPAARQDELVTILKLAKEESWLHAASEGLPDQYATYIGFENEAKGLLNYESSFVPGLLQTEAYARVAIPGGDPELPPDEVENRVEARMARQARRDPSLDLRVIIDEAVLRRQVGGPKIMSDQLQRLIQESEQPRVTLQAIPFEAGIHPGMHGSFVILQFGEGVHDVVYIETSAADLFLERDKDLRRYSLIFEHLQSAAVSPTETRDLMARLLADMR</sequence>
<dbReference type="InterPro" id="IPR001387">
    <property type="entry name" value="Cro/C1-type_HTH"/>
</dbReference>
<dbReference type="SMART" id="SM00530">
    <property type="entry name" value="HTH_XRE"/>
    <property type="match status" value="1"/>
</dbReference>
<evidence type="ECO:0000259" key="1">
    <source>
        <dbReference type="PROSITE" id="PS50943"/>
    </source>
</evidence>
<dbReference type="EMBL" id="JBHSNW010000019">
    <property type="protein sequence ID" value="MFC5819464.1"/>
    <property type="molecule type" value="Genomic_DNA"/>
</dbReference>
<gene>
    <name evidence="2" type="ORF">ACFPUY_30565</name>
</gene>
<proteinExistence type="predicted"/>
<evidence type="ECO:0000313" key="3">
    <source>
        <dbReference type="Proteomes" id="UP001596096"/>
    </source>
</evidence>
<comment type="caution">
    <text evidence="2">The sequence shown here is derived from an EMBL/GenBank/DDBJ whole genome shotgun (WGS) entry which is preliminary data.</text>
</comment>
<dbReference type="Proteomes" id="UP001596096">
    <property type="component" value="Unassembled WGS sequence"/>
</dbReference>
<name>A0ABW1C2X8_9ACTN</name>
<dbReference type="Pfam" id="PF19054">
    <property type="entry name" value="DUF5753"/>
    <property type="match status" value="1"/>
</dbReference>
<accession>A0ABW1C2X8</accession>
<dbReference type="InterPro" id="IPR043917">
    <property type="entry name" value="DUF5753"/>
</dbReference>
<dbReference type="CDD" id="cd00093">
    <property type="entry name" value="HTH_XRE"/>
    <property type="match status" value="1"/>
</dbReference>
<dbReference type="Pfam" id="PF13560">
    <property type="entry name" value="HTH_31"/>
    <property type="match status" value="1"/>
</dbReference>
<organism evidence="2 3">
    <name type="scientific">Nonomuraea harbinensis</name>
    <dbReference type="NCBI Taxonomy" id="1286938"/>
    <lineage>
        <taxon>Bacteria</taxon>
        <taxon>Bacillati</taxon>
        <taxon>Actinomycetota</taxon>
        <taxon>Actinomycetes</taxon>
        <taxon>Streptosporangiales</taxon>
        <taxon>Streptosporangiaceae</taxon>
        <taxon>Nonomuraea</taxon>
    </lineage>
</organism>
<feature type="domain" description="HTH cro/C1-type" evidence="1">
    <location>
        <begin position="19"/>
        <end position="73"/>
    </location>
</feature>
<reference evidence="3" key="1">
    <citation type="journal article" date="2019" name="Int. J. Syst. Evol. Microbiol.">
        <title>The Global Catalogue of Microorganisms (GCM) 10K type strain sequencing project: providing services to taxonomists for standard genome sequencing and annotation.</title>
        <authorList>
            <consortium name="The Broad Institute Genomics Platform"/>
            <consortium name="The Broad Institute Genome Sequencing Center for Infectious Disease"/>
            <person name="Wu L."/>
            <person name="Ma J."/>
        </authorList>
    </citation>
    <scope>NUCLEOTIDE SEQUENCE [LARGE SCALE GENOMIC DNA]</scope>
    <source>
        <strain evidence="3">CGMCC 4.7106</strain>
    </source>
</reference>
<dbReference type="PROSITE" id="PS50943">
    <property type="entry name" value="HTH_CROC1"/>
    <property type="match status" value="1"/>
</dbReference>
<keyword evidence="3" id="KW-1185">Reference proteome</keyword>
<dbReference type="RefSeq" id="WP_219545273.1">
    <property type="nucleotide sequence ID" value="NZ_JAHKRN010000014.1"/>
</dbReference>